<reference evidence="1 2" key="1">
    <citation type="journal article" date="2018" name="PLoS Genet.">
        <title>Population sequencing reveals clonal diversity and ancestral inbreeding in the grapevine cultivar Chardonnay.</title>
        <authorList>
            <person name="Roach M.J."/>
            <person name="Johnson D.L."/>
            <person name="Bohlmann J."/>
            <person name="van Vuuren H.J."/>
            <person name="Jones S.J."/>
            <person name="Pretorius I.S."/>
            <person name="Schmidt S.A."/>
            <person name="Borneman A.R."/>
        </authorList>
    </citation>
    <scope>NUCLEOTIDE SEQUENCE [LARGE SCALE GENOMIC DNA]</scope>
    <source>
        <strain evidence="2">cv. Chardonnay</strain>
        <tissue evidence="1">Leaf</tissue>
    </source>
</reference>
<organism evidence="1 2">
    <name type="scientific">Vitis vinifera</name>
    <name type="common">Grape</name>
    <dbReference type="NCBI Taxonomy" id="29760"/>
    <lineage>
        <taxon>Eukaryota</taxon>
        <taxon>Viridiplantae</taxon>
        <taxon>Streptophyta</taxon>
        <taxon>Embryophyta</taxon>
        <taxon>Tracheophyta</taxon>
        <taxon>Spermatophyta</taxon>
        <taxon>Magnoliopsida</taxon>
        <taxon>eudicotyledons</taxon>
        <taxon>Gunneridae</taxon>
        <taxon>Pentapetalae</taxon>
        <taxon>rosids</taxon>
        <taxon>Vitales</taxon>
        <taxon>Vitaceae</taxon>
        <taxon>Viteae</taxon>
        <taxon>Vitis</taxon>
    </lineage>
</organism>
<accession>A0A438BP47</accession>
<protein>
    <submittedName>
        <fullName evidence="1">Pentatricopeptide repeat-containing protein</fullName>
    </submittedName>
</protein>
<evidence type="ECO:0000313" key="2">
    <source>
        <dbReference type="Proteomes" id="UP000288805"/>
    </source>
</evidence>
<name>A0A438BP47_VITVI</name>
<dbReference type="EMBL" id="QGNW01002683">
    <property type="protein sequence ID" value="RVW12746.1"/>
    <property type="molecule type" value="Genomic_DNA"/>
</dbReference>
<gene>
    <name evidence="1" type="primary">EMB2744_2</name>
    <name evidence="1" type="ORF">CK203_111111</name>
</gene>
<proteinExistence type="predicted"/>
<comment type="caution">
    <text evidence="1">The sequence shown here is derived from an EMBL/GenBank/DDBJ whole genome shotgun (WGS) entry which is preliminary data.</text>
</comment>
<sequence>MEGKTVRKEPGLSWIKVGNQVHEFASRGQQHLEREAICARLEELVKRLTDLGYVPQISLALHDIEDENKEEQLYYHKLVDMEIVVGDSNRFHHFKVKCALAMITGDKPTITEHSGVLTEQQISCLMHWLSPLASWNGFSCMASTMAFPILFTSPKFLGLNYWKKELTHRKALLSLPSTLVSVSPLTVDESQTSPAAMGNEIFILPKTLIGRRLSPRSTRISMKNPTEKRASLRLRKQMFFLSLIEHTLQLRPHLLDLPLNEAVKGELKVSS</sequence>
<dbReference type="Proteomes" id="UP000288805">
    <property type="component" value="Unassembled WGS sequence"/>
</dbReference>
<evidence type="ECO:0000313" key="1">
    <source>
        <dbReference type="EMBL" id="RVW12746.1"/>
    </source>
</evidence>
<dbReference type="AlphaFoldDB" id="A0A438BP47"/>